<comment type="caution">
    <text evidence="2">The sequence shown here is derived from an EMBL/GenBank/DDBJ whole genome shotgun (WGS) entry which is preliminary data.</text>
</comment>
<protein>
    <submittedName>
        <fullName evidence="2">Uncharacterized protein</fullName>
    </submittedName>
</protein>
<dbReference type="AlphaFoldDB" id="A0A8X6PRQ5"/>
<feature type="region of interest" description="Disordered" evidence="1">
    <location>
        <begin position="1"/>
        <end position="24"/>
    </location>
</feature>
<dbReference type="EMBL" id="BMAW01023248">
    <property type="protein sequence ID" value="GFT81861.1"/>
    <property type="molecule type" value="Genomic_DNA"/>
</dbReference>
<evidence type="ECO:0000313" key="2">
    <source>
        <dbReference type="EMBL" id="GFT81861.1"/>
    </source>
</evidence>
<sequence>MNELKSEKTGWETRADHKERNRKKELTAVRRRERELSDDLLGEIVQISEKNDILENYLPACEVIDEGTINLRWSQTAFSRYHPLALTIEAHLCALEEESGAGKREYACVRKRNIPPACS</sequence>
<keyword evidence="3" id="KW-1185">Reference proteome</keyword>
<evidence type="ECO:0000256" key="1">
    <source>
        <dbReference type="SAM" id="MobiDB-lite"/>
    </source>
</evidence>
<evidence type="ECO:0000313" key="3">
    <source>
        <dbReference type="Proteomes" id="UP000887013"/>
    </source>
</evidence>
<reference evidence="2" key="1">
    <citation type="submission" date="2020-08" db="EMBL/GenBank/DDBJ databases">
        <title>Multicomponent nature underlies the extraordinary mechanical properties of spider dragline silk.</title>
        <authorList>
            <person name="Kono N."/>
            <person name="Nakamura H."/>
            <person name="Mori M."/>
            <person name="Yoshida Y."/>
            <person name="Ohtoshi R."/>
            <person name="Malay A.D."/>
            <person name="Moran D.A.P."/>
            <person name="Tomita M."/>
            <person name="Numata K."/>
            <person name="Arakawa K."/>
        </authorList>
    </citation>
    <scope>NUCLEOTIDE SEQUENCE</scope>
</reference>
<name>A0A8X6PRQ5_NEPPI</name>
<gene>
    <name evidence="2" type="ORF">NPIL_235921</name>
</gene>
<accession>A0A8X6PRQ5</accession>
<proteinExistence type="predicted"/>
<organism evidence="2 3">
    <name type="scientific">Nephila pilipes</name>
    <name type="common">Giant wood spider</name>
    <name type="synonym">Nephila maculata</name>
    <dbReference type="NCBI Taxonomy" id="299642"/>
    <lineage>
        <taxon>Eukaryota</taxon>
        <taxon>Metazoa</taxon>
        <taxon>Ecdysozoa</taxon>
        <taxon>Arthropoda</taxon>
        <taxon>Chelicerata</taxon>
        <taxon>Arachnida</taxon>
        <taxon>Araneae</taxon>
        <taxon>Araneomorphae</taxon>
        <taxon>Entelegynae</taxon>
        <taxon>Araneoidea</taxon>
        <taxon>Nephilidae</taxon>
        <taxon>Nephila</taxon>
    </lineage>
</organism>
<dbReference type="Proteomes" id="UP000887013">
    <property type="component" value="Unassembled WGS sequence"/>
</dbReference>